<gene>
    <name evidence="6" type="ORF">FIV50_13980</name>
</gene>
<dbReference type="PANTHER" id="PTHR37419:SF1">
    <property type="entry name" value="SERINE_THREONINE-PROTEIN KINASE TOXIN HIPA"/>
    <property type="match status" value="1"/>
</dbReference>
<dbReference type="Pfam" id="PF13657">
    <property type="entry name" value="Couple_hipA"/>
    <property type="match status" value="1"/>
</dbReference>
<dbReference type="Pfam" id="PF07804">
    <property type="entry name" value="HipA_C"/>
    <property type="match status" value="1"/>
</dbReference>
<dbReference type="OrthoDB" id="3182374at2"/>
<dbReference type="RefSeq" id="WP_140037943.1">
    <property type="nucleotide sequence ID" value="NZ_CP041040.1"/>
</dbReference>
<dbReference type="PANTHER" id="PTHR37419">
    <property type="entry name" value="SERINE/THREONINE-PROTEIN KINASE TOXIN HIPA"/>
    <property type="match status" value="1"/>
</dbReference>
<feature type="domain" description="HipA-like C-terminal" evidence="4">
    <location>
        <begin position="148"/>
        <end position="367"/>
    </location>
</feature>
<feature type="domain" description="HipA N-terminal subdomain 1" evidence="5">
    <location>
        <begin position="7"/>
        <end position="105"/>
    </location>
</feature>
<reference evidence="6 7" key="1">
    <citation type="submission" date="2019-06" db="EMBL/GenBank/DDBJ databases">
        <title>Complete genome of Microbacterium foliorum M2.</title>
        <authorList>
            <person name="Cao G."/>
        </authorList>
    </citation>
    <scope>NUCLEOTIDE SEQUENCE [LARGE SCALE GENOMIC DNA]</scope>
    <source>
        <strain evidence="6 7">M2</strain>
    </source>
</reference>
<evidence type="ECO:0000313" key="7">
    <source>
        <dbReference type="Proteomes" id="UP000316125"/>
    </source>
</evidence>
<organism evidence="6 7">
    <name type="scientific">Microbacterium foliorum</name>
    <dbReference type="NCBI Taxonomy" id="104336"/>
    <lineage>
        <taxon>Bacteria</taxon>
        <taxon>Bacillati</taxon>
        <taxon>Actinomycetota</taxon>
        <taxon>Actinomycetes</taxon>
        <taxon>Micrococcales</taxon>
        <taxon>Microbacteriaceae</taxon>
        <taxon>Microbacterium</taxon>
    </lineage>
</organism>
<keyword evidence="3" id="KW-0418">Kinase</keyword>
<dbReference type="GO" id="GO:0005829">
    <property type="term" value="C:cytosol"/>
    <property type="evidence" value="ECO:0007669"/>
    <property type="project" value="TreeGrafter"/>
</dbReference>
<evidence type="ECO:0000256" key="2">
    <source>
        <dbReference type="ARBA" id="ARBA00022679"/>
    </source>
</evidence>
<proteinExistence type="inferred from homology"/>
<dbReference type="InterPro" id="IPR017508">
    <property type="entry name" value="HipA_N1"/>
</dbReference>
<dbReference type="EMBL" id="CP041040">
    <property type="protein sequence ID" value="QDE35797.1"/>
    <property type="molecule type" value="Genomic_DNA"/>
</dbReference>
<evidence type="ECO:0000313" key="6">
    <source>
        <dbReference type="EMBL" id="QDE35797.1"/>
    </source>
</evidence>
<dbReference type="InterPro" id="IPR012893">
    <property type="entry name" value="HipA-like_C"/>
</dbReference>
<name>A0A4Y5YSS2_9MICO</name>
<sequence length="408" mass="44895">MKLALDLYGVNIGHLEGEDARTFDFVATDEASAAFGVNSRVLSVLMPLTKAGPRQHAGRRRNWFAELLPEGDQLDYMLAQSKIRRGDVPSFLARYGRDVAGALQIWDVDDPAEPRTPDILPVDARRIRELLQDPLGAPLANAPGAGKSSLGGVQPKIVLAWASDAWHQALGGYPSTHILKPQIEKKPTVIFDEEYGARLARRLDLASFDTRIEEFDGLPALVIERFDRAHGLRVHQEDFNQALGAAGNQKYQEIGGVVSLRRVADTLYRYATTSDIDKLAQMTTLAVAVGNLDMHTKNLGLLHPASGDVTLAPAYDVVPMAHHRDSDGKMALAVNKKYQHSEVTRADLVAEMQTWGARRPEQLVQSTLERLFEIAEGEQPLDGAYPLLRDDVLRFTRNLIEGRAVGGG</sequence>
<evidence type="ECO:0000259" key="5">
    <source>
        <dbReference type="Pfam" id="PF13657"/>
    </source>
</evidence>
<dbReference type="GO" id="GO:0004674">
    <property type="term" value="F:protein serine/threonine kinase activity"/>
    <property type="evidence" value="ECO:0007669"/>
    <property type="project" value="TreeGrafter"/>
</dbReference>
<dbReference type="Proteomes" id="UP000316125">
    <property type="component" value="Chromosome"/>
</dbReference>
<dbReference type="AlphaFoldDB" id="A0A4Y5YSS2"/>
<dbReference type="NCBIfam" id="TIGR03071">
    <property type="entry name" value="couple_hipA"/>
    <property type="match status" value="1"/>
</dbReference>
<evidence type="ECO:0000256" key="3">
    <source>
        <dbReference type="ARBA" id="ARBA00022777"/>
    </source>
</evidence>
<protein>
    <submittedName>
        <fullName evidence="6">Type II toxin-antitoxin system HipA family toxin</fullName>
    </submittedName>
</protein>
<dbReference type="InterPro" id="IPR052028">
    <property type="entry name" value="HipA_Ser/Thr_kinase"/>
</dbReference>
<evidence type="ECO:0000259" key="4">
    <source>
        <dbReference type="Pfam" id="PF07804"/>
    </source>
</evidence>
<comment type="similarity">
    <text evidence="1">Belongs to the HipA Ser/Thr kinase family.</text>
</comment>
<accession>A0A4Y5YSS2</accession>
<evidence type="ECO:0000256" key="1">
    <source>
        <dbReference type="ARBA" id="ARBA00010164"/>
    </source>
</evidence>
<keyword evidence="2" id="KW-0808">Transferase</keyword>